<evidence type="ECO:0000256" key="1">
    <source>
        <dbReference type="ARBA" id="ARBA00004651"/>
    </source>
</evidence>
<evidence type="ECO:0000256" key="4">
    <source>
        <dbReference type="ARBA" id="ARBA00022989"/>
    </source>
</evidence>
<name>A0ABV8JC87_9BACL</name>
<keyword evidence="2" id="KW-1003">Cell membrane</keyword>
<comment type="subcellular location">
    <subcellularLocation>
        <location evidence="1">Cell membrane</location>
        <topology evidence="1">Multi-pass membrane protein</topology>
    </subcellularLocation>
</comment>
<evidence type="ECO:0000313" key="8">
    <source>
        <dbReference type="EMBL" id="MFC4076219.1"/>
    </source>
</evidence>
<keyword evidence="4 6" id="KW-1133">Transmembrane helix</keyword>
<dbReference type="NCBIfam" id="TIGR03954">
    <property type="entry name" value="integ_memb_HG"/>
    <property type="match status" value="1"/>
</dbReference>
<keyword evidence="5 6" id="KW-0472">Membrane</keyword>
<accession>A0ABV8JC87</accession>
<reference evidence="9" key="1">
    <citation type="journal article" date="2019" name="Int. J. Syst. Evol. Microbiol.">
        <title>The Global Catalogue of Microorganisms (GCM) 10K type strain sequencing project: providing services to taxonomists for standard genome sequencing and annotation.</title>
        <authorList>
            <consortium name="The Broad Institute Genomics Platform"/>
            <consortium name="The Broad Institute Genome Sequencing Center for Infectious Disease"/>
            <person name="Wu L."/>
            <person name="Ma J."/>
        </authorList>
    </citation>
    <scope>NUCLEOTIDE SEQUENCE [LARGE SCALE GENOMIC DNA]</scope>
    <source>
        <strain evidence="9">IBRC-M 10813</strain>
    </source>
</reference>
<dbReference type="InterPro" id="IPR023845">
    <property type="entry name" value="DUF3817_TM"/>
</dbReference>
<evidence type="ECO:0000256" key="3">
    <source>
        <dbReference type="ARBA" id="ARBA00022692"/>
    </source>
</evidence>
<keyword evidence="9" id="KW-1185">Reference proteome</keyword>
<gene>
    <name evidence="8" type="ORF">ACFOUO_05275</name>
</gene>
<evidence type="ECO:0000256" key="2">
    <source>
        <dbReference type="ARBA" id="ARBA00022475"/>
    </source>
</evidence>
<keyword evidence="3 6" id="KW-0812">Transmembrane</keyword>
<comment type="caution">
    <text evidence="8">The sequence shown here is derived from an EMBL/GenBank/DDBJ whole genome shotgun (WGS) entry which is preliminary data.</text>
</comment>
<sequence length="106" mass="11480">MKTPLARFRIIGLLEGISFLILLGVAMPLKYAAGLPMAVTVVGWIHGILFVLYFLALAHAAMALRWSLVRVAGAAVASVLPFGTFVFDARLRQEQETSPNDKPAVD</sequence>
<dbReference type="EMBL" id="JBHSAP010000007">
    <property type="protein sequence ID" value="MFC4076219.1"/>
    <property type="molecule type" value="Genomic_DNA"/>
</dbReference>
<dbReference type="PANTHER" id="PTHR40077:SF1">
    <property type="entry name" value="MEMBRANE PROTEIN"/>
    <property type="match status" value="1"/>
</dbReference>
<evidence type="ECO:0000256" key="5">
    <source>
        <dbReference type="ARBA" id="ARBA00023136"/>
    </source>
</evidence>
<dbReference type="RefSeq" id="WP_380702875.1">
    <property type="nucleotide sequence ID" value="NZ_JBHSAP010000007.1"/>
</dbReference>
<dbReference type="Proteomes" id="UP001595843">
    <property type="component" value="Unassembled WGS sequence"/>
</dbReference>
<evidence type="ECO:0000259" key="7">
    <source>
        <dbReference type="Pfam" id="PF12823"/>
    </source>
</evidence>
<dbReference type="PANTHER" id="PTHR40077">
    <property type="entry name" value="MEMBRANE PROTEIN-RELATED"/>
    <property type="match status" value="1"/>
</dbReference>
<organism evidence="8 9">
    <name type="scientific">Salinithrix halophila</name>
    <dbReference type="NCBI Taxonomy" id="1485204"/>
    <lineage>
        <taxon>Bacteria</taxon>
        <taxon>Bacillati</taxon>
        <taxon>Bacillota</taxon>
        <taxon>Bacilli</taxon>
        <taxon>Bacillales</taxon>
        <taxon>Thermoactinomycetaceae</taxon>
        <taxon>Salinithrix</taxon>
    </lineage>
</organism>
<evidence type="ECO:0000313" key="9">
    <source>
        <dbReference type="Proteomes" id="UP001595843"/>
    </source>
</evidence>
<feature type="transmembrane region" description="Helical" evidence="6">
    <location>
        <begin position="12"/>
        <end position="29"/>
    </location>
</feature>
<feature type="transmembrane region" description="Helical" evidence="6">
    <location>
        <begin position="68"/>
        <end position="87"/>
    </location>
</feature>
<proteinExistence type="predicted"/>
<evidence type="ECO:0000256" key="6">
    <source>
        <dbReference type="SAM" id="Phobius"/>
    </source>
</evidence>
<feature type="domain" description="DUF3817" evidence="7">
    <location>
        <begin position="5"/>
        <end position="92"/>
    </location>
</feature>
<protein>
    <submittedName>
        <fullName evidence="8">DUF3817 domain-containing protein</fullName>
    </submittedName>
</protein>
<dbReference type="Pfam" id="PF12823">
    <property type="entry name" value="DUF3817"/>
    <property type="match status" value="1"/>
</dbReference>
<feature type="transmembrane region" description="Helical" evidence="6">
    <location>
        <begin position="35"/>
        <end position="56"/>
    </location>
</feature>